<dbReference type="SUPFAM" id="SSF46689">
    <property type="entry name" value="Homeodomain-like"/>
    <property type="match status" value="1"/>
</dbReference>
<evidence type="ECO:0000313" key="4">
    <source>
        <dbReference type="Proteomes" id="UP000430202"/>
    </source>
</evidence>
<protein>
    <submittedName>
        <fullName evidence="3">TetR family transcriptional regulator</fullName>
    </submittedName>
</protein>
<proteinExistence type="predicted"/>
<dbReference type="InterPro" id="IPR001647">
    <property type="entry name" value="HTH_TetR"/>
</dbReference>
<keyword evidence="4" id="KW-1185">Reference proteome</keyword>
<dbReference type="EMBL" id="CABWLR010000006">
    <property type="protein sequence ID" value="VXC12894.1"/>
    <property type="molecule type" value="Genomic_DNA"/>
</dbReference>
<organism evidence="3 4">
    <name type="scientific">Maribacter litoralis</name>
    <dbReference type="NCBI Taxonomy" id="2059726"/>
    <lineage>
        <taxon>Bacteria</taxon>
        <taxon>Pseudomonadati</taxon>
        <taxon>Bacteroidota</taxon>
        <taxon>Flavobacteriia</taxon>
        <taxon>Flavobacteriales</taxon>
        <taxon>Flavobacteriaceae</taxon>
        <taxon>Maribacter</taxon>
    </lineage>
</organism>
<dbReference type="Gene3D" id="1.10.357.10">
    <property type="entry name" value="Tetracycline Repressor, domain 2"/>
    <property type="match status" value="1"/>
</dbReference>
<feature type="domain" description="HTH tetR-type" evidence="2">
    <location>
        <begin position="23"/>
        <end position="57"/>
    </location>
</feature>
<keyword evidence="1" id="KW-0238">DNA-binding</keyword>
<dbReference type="GO" id="GO:0003677">
    <property type="term" value="F:DNA binding"/>
    <property type="evidence" value="ECO:0007669"/>
    <property type="project" value="UniProtKB-KW"/>
</dbReference>
<evidence type="ECO:0000256" key="1">
    <source>
        <dbReference type="ARBA" id="ARBA00023125"/>
    </source>
</evidence>
<accession>A0A653WFR1</accession>
<evidence type="ECO:0000259" key="2">
    <source>
        <dbReference type="Pfam" id="PF00440"/>
    </source>
</evidence>
<dbReference type="AlphaFoldDB" id="A0A653WFR1"/>
<dbReference type="Proteomes" id="UP000430202">
    <property type="component" value="Unassembled WGS sequence"/>
</dbReference>
<gene>
    <name evidence="3" type="ORF">MARI151_60114</name>
</gene>
<evidence type="ECO:0000313" key="3">
    <source>
        <dbReference type="EMBL" id="VXC12894.1"/>
    </source>
</evidence>
<reference evidence="3 4" key="1">
    <citation type="submission" date="2019-10" db="EMBL/GenBank/DDBJ databases">
        <authorList>
            <person name="Karimi E."/>
        </authorList>
    </citation>
    <scope>NUCLEOTIDE SEQUENCE [LARGE SCALE GENOMIC DNA]</scope>
    <source>
        <strain evidence="3">Maribacter sp. 151</strain>
    </source>
</reference>
<dbReference type="InterPro" id="IPR009057">
    <property type="entry name" value="Homeodomain-like_sf"/>
</dbReference>
<sequence>MNDEYLSSGRANQKLETRKEIIASAKYFIDKGKEFTLEDVAKKAKISRATIYRYYSNVDILTSEAALDIPKDSETINKALYHLNIDERLLGIQEYYNSFTIDNENAFRKYLSVVIKPNNANNKRGARRKETLQLALKESNLNQKEKKKLSNLLTVLMGMEPLIVTKDVCGLNNKQSKELLSWGMEMILKGISIDKKL</sequence>
<name>A0A653WFR1_9FLAO</name>
<dbReference type="Pfam" id="PF00440">
    <property type="entry name" value="TetR_N"/>
    <property type="match status" value="1"/>
</dbReference>
<dbReference type="RefSeq" id="WP_159303790.1">
    <property type="nucleotide sequence ID" value="NZ_LR733271.1"/>
</dbReference>